<evidence type="ECO:0000256" key="3">
    <source>
        <dbReference type="ARBA" id="ARBA00022679"/>
    </source>
</evidence>
<comment type="catalytic activity">
    <reaction evidence="4">
        <text>a 2'-deoxyadenosine in DNA + S-adenosyl-L-methionine = an N(6)-methyl-2'-deoxyadenosine in DNA + S-adenosyl-L-homocysteine + H(+)</text>
        <dbReference type="Rhea" id="RHEA:15197"/>
        <dbReference type="Rhea" id="RHEA-COMP:12418"/>
        <dbReference type="Rhea" id="RHEA-COMP:12419"/>
        <dbReference type="ChEBI" id="CHEBI:15378"/>
        <dbReference type="ChEBI" id="CHEBI:57856"/>
        <dbReference type="ChEBI" id="CHEBI:59789"/>
        <dbReference type="ChEBI" id="CHEBI:90615"/>
        <dbReference type="ChEBI" id="CHEBI:90616"/>
        <dbReference type="EC" id="2.1.1.72"/>
    </reaction>
</comment>
<proteinExistence type="predicted"/>
<dbReference type="SUPFAM" id="SSF53335">
    <property type="entry name" value="S-adenosyl-L-methionine-dependent methyltransferases"/>
    <property type="match status" value="1"/>
</dbReference>
<keyword evidence="2" id="KW-0489">Methyltransferase</keyword>
<dbReference type="RefSeq" id="WP_179836673.1">
    <property type="nucleotide sequence ID" value="NZ_BMRD01000009.1"/>
</dbReference>
<gene>
    <name evidence="7" type="ORF">BJ999_006369</name>
</gene>
<dbReference type="EMBL" id="JACCBT010000001">
    <property type="protein sequence ID" value="NYE16073.1"/>
    <property type="molecule type" value="Genomic_DNA"/>
</dbReference>
<evidence type="ECO:0000256" key="1">
    <source>
        <dbReference type="ARBA" id="ARBA00011900"/>
    </source>
</evidence>
<feature type="domain" description="DNA methylase adenine-specific" evidence="5">
    <location>
        <begin position="313"/>
        <end position="501"/>
    </location>
</feature>
<dbReference type="PRINTS" id="PR00507">
    <property type="entry name" value="N12N6MTFRASE"/>
</dbReference>
<dbReference type="InterPro" id="IPR050953">
    <property type="entry name" value="N4_N6_ade-DNA_methylase"/>
</dbReference>
<evidence type="ECO:0000256" key="4">
    <source>
        <dbReference type="ARBA" id="ARBA00047942"/>
    </source>
</evidence>
<comment type="caution">
    <text evidence="7">The sequence shown here is derived from an EMBL/GenBank/DDBJ whole genome shotgun (WGS) entry which is preliminary data.</text>
</comment>
<protein>
    <recommendedName>
        <fullName evidence="1">site-specific DNA-methyltransferase (adenine-specific)</fullName>
        <ecNumber evidence="1">2.1.1.72</ecNumber>
    </recommendedName>
</protein>
<keyword evidence="3" id="KW-0808">Transferase</keyword>
<dbReference type="GO" id="GO:0009007">
    <property type="term" value="F:site-specific DNA-methyltransferase (adenine-specific) activity"/>
    <property type="evidence" value="ECO:0007669"/>
    <property type="project" value="UniProtKB-EC"/>
</dbReference>
<dbReference type="EC" id="2.1.1.72" evidence="1"/>
<dbReference type="GO" id="GO:0003677">
    <property type="term" value="F:DNA binding"/>
    <property type="evidence" value="ECO:0007669"/>
    <property type="project" value="InterPro"/>
</dbReference>
<name>A0A7Y9KHI4_9ACTN</name>
<dbReference type="GO" id="GO:0032259">
    <property type="term" value="P:methylation"/>
    <property type="evidence" value="ECO:0007669"/>
    <property type="project" value="UniProtKB-KW"/>
</dbReference>
<dbReference type="Gene3D" id="3.40.50.150">
    <property type="entry name" value="Vaccinia Virus protein VP39"/>
    <property type="match status" value="1"/>
</dbReference>
<dbReference type="Pfam" id="PF02384">
    <property type="entry name" value="N6_Mtase"/>
    <property type="match status" value="1"/>
</dbReference>
<evidence type="ECO:0000313" key="8">
    <source>
        <dbReference type="Proteomes" id="UP000591272"/>
    </source>
</evidence>
<evidence type="ECO:0000259" key="6">
    <source>
        <dbReference type="Pfam" id="PF18135"/>
    </source>
</evidence>
<dbReference type="InterPro" id="IPR029063">
    <property type="entry name" value="SAM-dependent_MTases_sf"/>
</dbReference>
<dbReference type="InterPro" id="IPR041635">
    <property type="entry name" value="Type_ISP_LLaBIII_C"/>
</dbReference>
<accession>A0A7Y9KHI4</accession>
<sequence>MASVPEWLERAVADFARACQERLAGGAGGAEAAIRSPLEQLMREAGAQFGLDVVMHGEAPLADLGVRLDYAVRVNGAVTGYLEVKRPGTSLDPEGFRGHNHRQWNRLKKLPLLIYTNGNEWRLYKSGRLVEKANLDGNLEAPGHPILISDSALERILIDFLRWTPPPIVSVDDLVETVAPLCRLLRQFVVDQMALEKKAVREGADEWRQPFSGLARDWRSLLFPTVSDTVFADYYAQTLTFSLLLARSEGIDVAGADMNAISVQLRAGQTHELMGKALQLLTESATDQLSDLLDLLRRVIGAVDWHRVRRGERDAYLHLYESFLNMYDPELRQNSGVYYTPREVVDSMVRLTGEILANRLNTPDKFLAPTVTTVDPAMGTGTYLHAIIEQTAQQVTDRQGPGSVPSAISSLAERLMGFEKQMGPYAVAEMRAVDLMRSYNAKLPQHGMHMYVTDTLDDPFVAVPSIASAYEPIARSRRRANDVKGKIPVTVVIGNPPYRRAAEGQGGWAESGGCGRRAPLDRFRMTGNGRMEYVLKSQYIYFWAWATWKVFESLDNGHHGVVAFITPAGYLKGPGFKGMRRYLRQTCSEGWVINVTPEGMEPDVSTRVFPGVRQTLAIGIFVRRRTGVDSDTPADLYFSEVTGQRDDKYRRLKNISITDSSWRHIRNDWDAPFTPTSESSWDDYPALGDLFPWTTTGITSNRRWVYAPSPDILRRRWAVLVGERNPTRKSVLLKRTVDRDIDSKVEPLNGYLPNPKNLREETEPCPEPRRVAYRFLDRQWIIPDRRVIDRPRPNLWAAEVRGQVFISEQHSQPIGPGPAVTFAGLIPETHHFKGSEGGRVIPMMHPDGSGNVAPSLLQALGREYGKSVSVEELTAYIAAVVSHPLFTTRFLDELQTPGVRVPITRTSKLFDQAVHLGQELLWAVTYGATAADIDQGRPPNAIAFSSGDARRIVNVSSMGDRLPEHISYDEAAQIVHVGKAGFGPVTRLMWDYSVSGMRVIKHWFGYRKAEPGGRRTSPLDDIYIDRWPYEWVQEFNELLTALRRIVDLEEAQALTLEAILNGPVITAGELARAGVRFPRTDRERQPRANHM</sequence>
<dbReference type="AlphaFoldDB" id="A0A7Y9KHI4"/>
<dbReference type="Proteomes" id="UP000591272">
    <property type="component" value="Unassembled WGS sequence"/>
</dbReference>
<dbReference type="GO" id="GO:0008170">
    <property type="term" value="F:N-methyltransferase activity"/>
    <property type="evidence" value="ECO:0007669"/>
    <property type="project" value="InterPro"/>
</dbReference>
<dbReference type="Pfam" id="PF18135">
    <property type="entry name" value="Type_ISP_C"/>
    <property type="match status" value="1"/>
</dbReference>
<dbReference type="PANTHER" id="PTHR33841:SF1">
    <property type="entry name" value="DNA METHYLTRANSFERASE A"/>
    <property type="match status" value="1"/>
</dbReference>
<evidence type="ECO:0000256" key="2">
    <source>
        <dbReference type="ARBA" id="ARBA00022603"/>
    </source>
</evidence>
<feature type="domain" description="Type ISP restriction-modification enzyme LLaBIII C-terminal specificity" evidence="6">
    <location>
        <begin position="689"/>
        <end position="1033"/>
    </location>
</feature>
<evidence type="ECO:0000313" key="7">
    <source>
        <dbReference type="EMBL" id="NYE16073.1"/>
    </source>
</evidence>
<organism evidence="7 8">
    <name type="scientific">Actinomadura citrea</name>
    <dbReference type="NCBI Taxonomy" id="46158"/>
    <lineage>
        <taxon>Bacteria</taxon>
        <taxon>Bacillati</taxon>
        <taxon>Actinomycetota</taxon>
        <taxon>Actinomycetes</taxon>
        <taxon>Streptosporangiales</taxon>
        <taxon>Thermomonosporaceae</taxon>
        <taxon>Actinomadura</taxon>
    </lineage>
</organism>
<dbReference type="PANTHER" id="PTHR33841">
    <property type="entry name" value="DNA METHYLTRANSFERASE YEEA-RELATED"/>
    <property type="match status" value="1"/>
</dbReference>
<evidence type="ECO:0000259" key="5">
    <source>
        <dbReference type="Pfam" id="PF02384"/>
    </source>
</evidence>
<keyword evidence="8" id="KW-1185">Reference proteome</keyword>
<reference evidence="7 8" key="1">
    <citation type="submission" date="2020-07" db="EMBL/GenBank/DDBJ databases">
        <title>Sequencing the genomes of 1000 actinobacteria strains.</title>
        <authorList>
            <person name="Klenk H.-P."/>
        </authorList>
    </citation>
    <scope>NUCLEOTIDE SEQUENCE [LARGE SCALE GENOMIC DNA]</scope>
    <source>
        <strain evidence="7 8">DSM 43461</strain>
    </source>
</reference>
<dbReference type="InterPro" id="IPR003356">
    <property type="entry name" value="DNA_methylase_A-5"/>
</dbReference>